<comment type="caution">
    <text evidence="1">The sequence shown here is derived from an EMBL/GenBank/DDBJ whole genome shotgun (WGS) entry which is preliminary data.</text>
</comment>
<sequence>MLAVFMAVMVALLCLTAVYASASPTLVDGMEWNINPTENSNWETYYYPGYHSLLSELKESQPTIYSEVTNALDGDAIPSTYDASWVKSANSALLDWQKSAFQSDQLEQTYMGLPIPTVTVVYVSGGVDNDNSSGNSDDFTEGRELVLSSFSASNGDGESKRSGGSSESSGNSKHKSASNSEDSSSASFSLTASKAMTGYFLVILSAMLFLDATATLV</sequence>
<proteinExistence type="predicted"/>
<accession>A0ACC1HF15</accession>
<dbReference type="EMBL" id="JAMZIH010006074">
    <property type="protein sequence ID" value="KAJ1674313.1"/>
    <property type="molecule type" value="Genomic_DNA"/>
</dbReference>
<protein>
    <submittedName>
        <fullName evidence="1">Uncharacterized protein</fullName>
    </submittedName>
</protein>
<gene>
    <name evidence="1" type="ORF">EV182_003534</name>
</gene>
<reference evidence="1" key="1">
    <citation type="submission" date="2022-06" db="EMBL/GenBank/DDBJ databases">
        <title>Phylogenomic reconstructions and comparative analyses of Kickxellomycotina fungi.</title>
        <authorList>
            <person name="Reynolds N.K."/>
            <person name="Stajich J.E."/>
            <person name="Barry K."/>
            <person name="Grigoriev I.V."/>
            <person name="Crous P."/>
            <person name="Smith M.E."/>
        </authorList>
    </citation>
    <scope>NUCLEOTIDE SEQUENCE</scope>
    <source>
        <strain evidence="1">RSA 2271</strain>
    </source>
</reference>
<evidence type="ECO:0000313" key="1">
    <source>
        <dbReference type="EMBL" id="KAJ1674313.1"/>
    </source>
</evidence>
<organism evidence="1 2">
    <name type="scientific">Spiromyces aspiralis</name>
    <dbReference type="NCBI Taxonomy" id="68401"/>
    <lineage>
        <taxon>Eukaryota</taxon>
        <taxon>Fungi</taxon>
        <taxon>Fungi incertae sedis</taxon>
        <taxon>Zoopagomycota</taxon>
        <taxon>Kickxellomycotina</taxon>
        <taxon>Kickxellomycetes</taxon>
        <taxon>Kickxellales</taxon>
        <taxon>Kickxellaceae</taxon>
        <taxon>Spiromyces</taxon>
    </lineage>
</organism>
<name>A0ACC1HF15_9FUNG</name>
<dbReference type="Proteomes" id="UP001145114">
    <property type="component" value="Unassembled WGS sequence"/>
</dbReference>
<keyword evidence="2" id="KW-1185">Reference proteome</keyword>
<evidence type="ECO:0000313" key="2">
    <source>
        <dbReference type="Proteomes" id="UP001145114"/>
    </source>
</evidence>